<reference evidence="2 3" key="1">
    <citation type="journal article" date="2015" name="Appl. Microbiol. Biotechnol.">
        <title>The consequence of an additional NADH dehydrogenase paralog on the growth of Gluconobacter oxydans DSM3504.</title>
        <authorList>
            <person name="Kostner D."/>
            <person name="Luchterhand B."/>
            <person name="Junker A."/>
            <person name="Volland S."/>
            <person name="Daniel R."/>
            <person name="Buchs J."/>
            <person name="Liebl W."/>
            <person name="Ehrenreich A."/>
        </authorList>
    </citation>
    <scope>NUCLEOTIDE SEQUENCE [LARGE SCALE GENOMIC DNA]</scope>
    <source>
        <strain evidence="2">DSM 3504</strain>
    </source>
</reference>
<evidence type="ECO:0000256" key="1">
    <source>
        <dbReference type="SAM" id="Phobius"/>
    </source>
</evidence>
<dbReference type="GeneID" id="56904736"/>
<evidence type="ECO:0008006" key="4">
    <source>
        <dbReference type="Google" id="ProtNLM"/>
    </source>
</evidence>
<keyword evidence="1" id="KW-0472">Membrane</keyword>
<organism evidence="2 3">
    <name type="scientific">Gluconobacter oxydans DSM 3504</name>
    <dbReference type="NCBI Taxonomy" id="1288313"/>
    <lineage>
        <taxon>Bacteria</taxon>
        <taxon>Pseudomonadati</taxon>
        <taxon>Pseudomonadota</taxon>
        <taxon>Alphaproteobacteria</taxon>
        <taxon>Acetobacterales</taxon>
        <taxon>Acetobacteraceae</taxon>
        <taxon>Gluconobacter</taxon>
    </lineage>
</organism>
<sequence>MPSPTQISGDKTPGQVFHLPVRSKTLSMAEAAVHLGLPERRMKLLALLGTGPARTQAPDGKIAYRREDLELYLTALHEKADISGTEMMRRRAQAAASRQRALELVQIGSKTGFPDPDPFMMLATGADARQHACFFVIKVMALFGLIMLCISSTPLLRAHFN</sequence>
<dbReference type="RefSeq" id="WP_041110948.1">
    <property type="nucleotide sequence ID" value="NZ_CP004373.1"/>
</dbReference>
<accession>A0A067Z0Y8</accession>
<dbReference type="KEGG" id="goy:GLS_c04900"/>
<dbReference type="AlphaFoldDB" id="A0A067Z0Y8"/>
<keyword evidence="1" id="KW-1133">Transmembrane helix</keyword>
<name>A0A067Z0Y8_GLUOY</name>
<dbReference type="HOGENOM" id="CLU_115351_0_0_5"/>
<dbReference type="Proteomes" id="UP000031656">
    <property type="component" value="Chromosome"/>
</dbReference>
<feature type="transmembrane region" description="Helical" evidence="1">
    <location>
        <begin position="134"/>
        <end position="156"/>
    </location>
</feature>
<keyword evidence="1" id="KW-0812">Transmembrane</keyword>
<proteinExistence type="predicted"/>
<evidence type="ECO:0000313" key="2">
    <source>
        <dbReference type="EMBL" id="AHK70406.1"/>
    </source>
</evidence>
<dbReference type="EMBL" id="CP004373">
    <property type="protein sequence ID" value="AHK70406.1"/>
    <property type="molecule type" value="Genomic_DNA"/>
</dbReference>
<evidence type="ECO:0000313" key="3">
    <source>
        <dbReference type="Proteomes" id="UP000031656"/>
    </source>
</evidence>
<protein>
    <recommendedName>
        <fullName evidence="4">Helix-turn-helix domain-containing protein</fullName>
    </recommendedName>
</protein>
<gene>
    <name evidence="2" type="ORF">GLS_c04900</name>
</gene>